<reference evidence="2" key="1">
    <citation type="journal article" date="2012" name="Nat. Biotechnol.">
        <title>Reference genome sequence of the model plant Setaria.</title>
        <authorList>
            <person name="Bennetzen J.L."/>
            <person name="Schmutz J."/>
            <person name="Wang H."/>
            <person name="Percifield R."/>
            <person name="Hawkins J."/>
            <person name="Pontaroli A.C."/>
            <person name="Estep M."/>
            <person name="Feng L."/>
            <person name="Vaughn J.N."/>
            <person name="Grimwood J."/>
            <person name="Jenkins J."/>
            <person name="Barry K."/>
            <person name="Lindquist E."/>
            <person name="Hellsten U."/>
            <person name="Deshpande S."/>
            <person name="Wang X."/>
            <person name="Wu X."/>
            <person name="Mitros T."/>
            <person name="Triplett J."/>
            <person name="Yang X."/>
            <person name="Ye C.Y."/>
            <person name="Mauro-Herrera M."/>
            <person name="Wang L."/>
            <person name="Li P."/>
            <person name="Sharma M."/>
            <person name="Sharma R."/>
            <person name="Ronald P.C."/>
            <person name="Panaud O."/>
            <person name="Kellogg E.A."/>
            <person name="Brutnell T.P."/>
            <person name="Doust A.N."/>
            <person name="Tuskan G.A."/>
            <person name="Rokhsar D."/>
            <person name="Devos K.M."/>
        </authorList>
    </citation>
    <scope>NUCLEOTIDE SEQUENCE [LARGE SCALE GENOMIC DNA]</scope>
    <source>
        <strain evidence="2">cv. Yugu1</strain>
    </source>
</reference>
<proteinExistence type="predicted"/>
<name>K3Z1V1_SETIT</name>
<dbReference type="Gramene" id="KQL28692">
    <property type="protein sequence ID" value="KQL28692"/>
    <property type="gene ID" value="SETIT_020390mg"/>
</dbReference>
<evidence type="ECO:0000313" key="1">
    <source>
        <dbReference type="EnsemblPlants" id="KQL28692"/>
    </source>
</evidence>
<reference evidence="1" key="2">
    <citation type="submission" date="2018-08" db="UniProtKB">
        <authorList>
            <consortium name="EnsemblPlants"/>
        </authorList>
    </citation>
    <scope>IDENTIFICATION</scope>
    <source>
        <strain evidence="1">Yugu1</strain>
    </source>
</reference>
<dbReference type="EnsemblPlants" id="KQL28691">
    <property type="protein sequence ID" value="KQL28691"/>
    <property type="gene ID" value="SETIT_020390mg"/>
</dbReference>
<organism evidence="1 2">
    <name type="scientific">Setaria italica</name>
    <name type="common">Foxtail millet</name>
    <name type="synonym">Panicum italicum</name>
    <dbReference type="NCBI Taxonomy" id="4555"/>
    <lineage>
        <taxon>Eukaryota</taxon>
        <taxon>Viridiplantae</taxon>
        <taxon>Streptophyta</taxon>
        <taxon>Embryophyta</taxon>
        <taxon>Tracheophyta</taxon>
        <taxon>Spermatophyta</taxon>
        <taxon>Magnoliopsida</taxon>
        <taxon>Liliopsida</taxon>
        <taxon>Poales</taxon>
        <taxon>Poaceae</taxon>
        <taxon>PACMAD clade</taxon>
        <taxon>Panicoideae</taxon>
        <taxon>Panicodae</taxon>
        <taxon>Paniceae</taxon>
        <taxon>Cenchrinae</taxon>
        <taxon>Setaria</taxon>
    </lineage>
</organism>
<keyword evidence="2" id="KW-1185">Reference proteome</keyword>
<protein>
    <submittedName>
        <fullName evidence="1">Uncharacterized protein</fullName>
    </submittedName>
</protein>
<evidence type="ECO:0000313" key="2">
    <source>
        <dbReference type="Proteomes" id="UP000004995"/>
    </source>
</evidence>
<accession>K3Z1V1</accession>
<dbReference type="EMBL" id="AGNK02000117">
    <property type="status" value="NOT_ANNOTATED_CDS"/>
    <property type="molecule type" value="Genomic_DNA"/>
</dbReference>
<dbReference type="HOGENOM" id="CLU_3385598_0_0_1"/>
<dbReference type="EnsemblPlants" id="KQL28692">
    <property type="protein sequence ID" value="KQL28692"/>
    <property type="gene ID" value="SETIT_020390mg"/>
</dbReference>
<dbReference type="Proteomes" id="UP000004995">
    <property type="component" value="Unassembled WGS sequence"/>
</dbReference>
<sequence>MFALPFEVEAMFSATLKAVVDVRVKRVGRLLTT</sequence>
<dbReference type="AlphaFoldDB" id="K3Z1V1"/>
<dbReference type="Gramene" id="KQL28691">
    <property type="protein sequence ID" value="KQL28691"/>
    <property type="gene ID" value="SETIT_020390mg"/>
</dbReference>